<feature type="compositionally biased region" description="Basic residues" evidence="1">
    <location>
        <begin position="1048"/>
        <end position="1065"/>
    </location>
</feature>
<feature type="region of interest" description="Disordered" evidence="1">
    <location>
        <begin position="355"/>
        <end position="379"/>
    </location>
</feature>
<feature type="compositionally biased region" description="Polar residues" evidence="1">
    <location>
        <begin position="252"/>
        <end position="267"/>
    </location>
</feature>
<dbReference type="GO" id="GO:0046982">
    <property type="term" value="F:protein heterodimerization activity"/>
    <property type="evidence" value="ECO:0007669"/>
    <property type="project" value="InterPro"/>
</dbReference>
<dbReference type="InterPro" id="IPR009072">
    <property type="entry name" value="Histone-fold"/>
</dbReference>
<dbReference type="RefSeq" id="XP_028473276.1">
    <property type="nucleotide sequence ID" value="XM_028618320.1"/>
</dbReference>
<dbReference type="OrthoDB" id="5382203at2759"/>
<feature type="region of interest" description="Disordered" evidence="1">
    <location>
        <begin position="1039"/>
        <end position="1083"/>
    </location>
</feature>
<feature type="compositionally biased region" description="Polar residues" evidence="1">
    <location>
        <begin position="626"/>
        <end position="638"/>
    </location>
</feature>
<name>A0A427XGW7_9TREE</name>
<feature type="compositionally biased region" description="Low complexity" evidence="1">
    <location>
        <begin position="654"/>
        <end position="685"/>
    </location>
</feature>
<sequence>MTRPTVCSWDPLPFVSPTSANALISDVRPTTLTQPTLAFINAILDELLVSIVTAARSINPTDLRTRGVATVLAERDEPDHLSLGALGRAAVGEAEVEIRSWYEGHPTANKGVSGFPPDGEGTGLAVSREADGAFPTREAVELMRLKVAMFSTFAPQSPPTEQIDDVLDAWILVGGDDAEETIAPAGLWLTAVLEHICEHILSKLSQVVARDSSLTAARIQDLYTALCEDDSVYTFFKRMGAKPQLEQAIKTAPQNRSRSQRVTSMYNMSAPPRSSPPATLESPYGSRTSLSNPAAHGDHRKQASATSTGSRPSSEQFYKKGSAPPTVVTNGHKRAGSVLSLSTRQIIGAFADTDSTADTTSKQQRVSNERASNDEDFDALLRSGETMRVSLTPSRFSTFETSPTASPPRVTVERTVGAQGHLSAPSSSESSLLSSSTQASTVESQRMGPTNRQTAGRSWQSTAKLLPRDATIEEKSEEEPFGQSVMELLKTEPKTPVAPQIAQVARTVPAVILGSPIQSAHSGSSPRASVSTLPNVASSRSEQSTPEPPFRSQRDGSVGGAGAVPEVVANGTNTSQRARPARIDTGNRMSDTRALAQFLKTPPIDPPPPAPAAEDDLPPVLKTTKSKMSFKNIMSNMKKSGAAKKEDGSKKSLKAPSASSSLRAPSPSGPLRSQRSTSSFTSNSTAIPSVAEDNVPPAKTKPMELLRKPSLVRKWATQVTSEPSRSAGRRRGSPRSINSSLPPVQDDEIASQTLTSPSHQSLEVNTGPSGLGLGALGFGPGVPESFSFRTIEEVESDPDVGQDREAALAQLTANSRQNSPIVARTPELEDLVHTNGSTTARGSKAGSVRGSPRLSRSSSLRGSLHQVPIASPVPVPFTSPSPSGSPQLRNSPLHQRVLELAREGDDAATSAPSTIAAPVALAPPSESGSAVSAASFTSATSTPMGSPDLATVKAVPSVASPYSSPRSGTRSTTAVSLSGVSTASVSNASAAEGYVPVADLVPSATFWTTQPLGVPRTAFGGTIARPEDRVAAWLLAGREGPVGDFRPSHPRNRKSVASKRSKRPVSRLSPDVTMKNLPDLPPPAPSPVPVVDAAAAAAELQDVTLTGEIKDEVEGNANDVSTQVSGDAHGVAGPVVDLGSCTSLPTVTAPSSPIAPTSGNKIDIDAEAHAVAAAAAEDRLNSVSALVIA</sequence>
<feature type="compositionally biased region" description="Polar residues" evidence="1">
    <location>
        <begin position="518"/>
        <end position="545"/>
    </location>
</feature>
<evidence type="ECO:0000313" key="2">
    <source>
        <dbReference type="EMBL" id="RSH78129.1"/>
    </source>
</evidence>
<dbReference type="Gene3D" id="1.10.20.10">
    <property type="entry name" value="Histone, subunit A"/>
    <property type="match status" value="1"/>
</dbReference>
<dbReference type="Proteomes" id="UP000279236">
    <property type="component" value="Unassembled WGS sequence"/>
</dbReference>
<evidence type="ECO:0000256" key="1">
    <source>
        <dbReference type="SAM" id="MobiDB-lite"/>
    </source>
</evidence>
<accession>A0A427XGW7</accession>
<feature type="compositionally biased region" description="Polar residues" evidence="1">
    <location>
        <begin position="750"/>
        <end position="766"/>
    </location>
</feature>
<comment type="caution">
    <text evidence="2">The sequence shown here is derived from an EMBL/GenBank/DDBJ whole genome shotgun (WGS) entry which is preliminary data.</text>
</comment>
<feature type="compositionally biased region" description="Polar residues" evidence="1">
    <location>
        <begin position="303"/>
        <end position="316"/>
    </location>
</feature>
<protein>
    <submittedName>
        <fullName evidence="2">Uncharacterized protein</fullName>
    </submittedName>
</protein>
<evidence type="ECO:0000313" key="3">
    <source>
        <dbReference type="Proteomes" id="UP000279236"/>
    </source>
</evidence>
<gene>
    <name evidence="2" type="ORF">EHS24_002585</name>
</gene>
<feature type="compositionally biased region" description="Polar residues" evidence="1">
    <location>
        <begin position="437"/>
        <end position="463"/>
    </location>
</feature>
<organism evidence="2 3">
    <name type="scientific">Apiotrichum porosum</name>
    <dbReference type="NCBI Taxonomy" id="105984"/>
    <lineage>
        <taxon>Eukaryota</taxon>
        <taxon>Fungi</taxon>
        <taxon>Dikarya</taxon>
        <taxon>Basidiomycota</taxon>
        <taxon>Agaricomycotina</taxon>
        <taxon>Tremellomycetes</taxon>
        <taxon>Trichosporonales</taxon>
        <taxon>Trichosporonaceae</taxon>
        <taxon>Apiotrichum</taxon>
    </lineage>
</organism>
<proteinExistence type="predicted"/>
<feature type="region of interest" description="Disordered" evidence="1">
    <location>
        <begin position="518"/>
        <end position="768"/>
    </location>
</feature>
<feature type="region of interest" description="Disordered" evidence="1">
    <location>
        <begin position="834"/>
        <end position="890"/>
    </location>
</feature>
<feature type="compositionally biased region" description="Low complexity" evidence="1">
    <location>
        <begin position="846"/>
        <end position="864"/>
    </location>
</feature>
<feature type="region of interest" description="Disordered" evidence="1">
    <location>
        <begin position="420"/>
        <end position="482"/>
    </location>
</feature>
<keyword evidence="3" id="KW-1185">Reference proteome</keyword>
<dbReference type="AlphaFoldDB" id="A0A427XGW7"/>
<dbReference type="STRING" id="105984.A0A427XGW7"/>
<dbReference type="GeneID" id="39587128"/>
<feature type="compositionally biased region" description="Low complexity" evidence="1">
    <location>
        <begin position="422"/>
        <end position="436"/>
    </location>
</feature>
<reference evidence="2 3" key="1">
    <citation type="submission" date="2018-11" db="EMBL/GenBank/DDBJ databases">
        <title>Genome sequence of Apiotrichum porosum DSM 27194.</title>
        <authorList>
            <person name="Aliyu H."/>
            <person name="Gorte O."/>
            <person name="Ochsenreither K."/>
        </authorList>
    </citation>
    <scope>NUCLEOTIDE SEQUENCE [LARGE SCALE GENOMIC DNA]</scope>
    <source>
        <strain evidence="2 3">DSM 27194</strain>
    </source>
</reference>
<dbReference type="EMBL" id="RSCE01000013">
    <property type="protein sequence ID" value="RSH78129.1"/>
    <property type="molecule type" value="Genomic_DNA"/>
</dbReference>
<feature type="region of interest" description="Disordered" evidence="1">
    <location>
        <begin position="247"/>
        <end position="331"/>
    </location>
</feature>